<name>A0A315ZDZ8_SEDFL</name>
<reference evidence="2 3" key="1">
    <citation type="submission" date="2018-03" db="EMBL/GenBank/DDBJ databases">
        <title>Genomic Encyclopedia of Archaeal and Bacterial Type Strains, Phase II (KMG-II): from individual species to whole genera.</title>
        <authorList>
            <person name="Goeker M."/>
        </authorList>
    </citation>
    <scope>NUCLEOTIDE SEQUENCE [LARGE SCALE GENOMIC DNA]</scope>
    <source>
        <strain evidence="2 3">DSM 28229</strain>
    </source>
</reference>
<feature type="signal peptide" evidence="1">
    <location>
        <begin position="1"/>
        <end position="21"/>
    </location>
</feature>
<evidence type="ECO:0000313" key="2">
    <source>
        <dbReference type="EMBL" id="PWJ43048.1"/>
    </source>
</evidence>
<keyword evidence="3" id="KW-1185">Reference proteome</keyword>
<dbReference type="InterPro" id="IPR050570">
    <property type="entry name" value="Cell_wall_metabolism_enzyme"/>
</dbReference>
<organism evidence="2 3">
    <name type="scientific">Sediminitomix flava</name>
    <dbReference type="NCBI Taxonomy" id="379075"/>
    <lineage>
        <taxon>Bacteria</taxon>
        <taxon>Pseudomonadati</taxon>
        <taxon>Bacteroidota</taxon>
        <taxon>Cytophagia</taxon>
        <taxon>Cytophagales</taxon>
        <taxon>Flammeovirgaceae</taxon>
        <taxon>Sediminitomix</taxon>
    </lineage>
</organism>
<proteinExistence type="predicted"/>
<keyword evidence="1" id="KW-0732">Signal</keyword>
<dbReference type="Proteomes" id="UP000245535">
    <property type="component" value="Unassembled WGS sequence"/>
</dbReference>
<evidence type="ECO:0000256" key="1">
    <source>
        <dbReference type="SAM" id="SignalP"/>
    </source>
</evidence>
<comment type="caution">
    <text evidence="2">The sequence shown here is derived from an EMBL/GenBank/DDBJ whole genome shotgun (WGS) entry which is preliminary data.</text>
</comment>
<evidence type="ECO:0000313" key="3">
    <source>
        <dbReference type="Proteomes" id="UP000245535"/>
    </source>
</evidence>
<dbReference type="Gene3D" id="2.70.70.10">
    <property type="entry name" value="Glucose Permease (Domain IIA)"/>
    <property type="match status" value="1"/>
</dbReference>
<dbReference type="PANTHER" id="PTHR21666:SF270">
    <property type="entry name" value="MUREIN HYDROLASE ACTIVATOR ENVC"/>
    <property type="match status" value="1"/>
</dbReference>
<dbReference type="PANTHER" id="PTHR21666">
    <property type="entry name" value="PEPTIDASE-RELATED"/>
    <property type="match status" value="1"/>
</dbReference>
<gene>
    <name evidence="2" type="ORF">BC781_102596</name>
</gene>
<dbReference type="EMBL" id="QGDO01000002">
    <property type="protein sequence ID" value="PWJ43048.1"/>
    <property type="molecule type" value="Genomic_DNA"/>
</dbReference>
<dbReference type="SUPFAM" id="SSF51261">
    <property type="entry name" value="Duplicated hybrid motif"/>
    <property type="match status" value="2"/>
</dbReference>
<dbReference type="OrthoDB" id="9810477at2"/>
<accession>A0A315ZDZ8</accession>
<dbReference type="GO" id="GO:0004222">
    <property type="term" value="F:metalloendopeptidase activity"/>
    <property type="evidence" value="ECO:0007669"/>
    <property type="project" value="TreeGrafter"/>
</dbReference>
<dbReference type="AlphaFoldDB" id="A0A315ZDZ8"/>
<dbReference type="CDD" id="cd12797">
    <property type="entry name" value="M23_peptidase"/>
    <property type="match status" value="1"/>
</dbReference>
<dbReference type="InterPro" id="IPR011055">
    <property type="entry name" value="Dup_hybrid_motif"/>
</dbReference>
<sequence>MRALILLSFILSLFHIQSANAQAALEDESKYLFPMYPGQRHYFSGTLAELRASHFHGGLDIKTGGKIGWPVLAAEEGYLSRIRVSPVGYGQAVYLIHPNGETTVYAHLDKFIPELAEFVLEEQYKQKKFAVDIALPKDKYLFEKGEKIAYSGNTGSSGGPHLHFEVRDSLERPMNPVKYNFKEVVDNTPPTPIRLVVKPLDIQARVEGAYGREDYLATPTGKGKYKVPTVKAFGTVGLELQAYDKAEGAYNKYGLNKIEVLVDGEMVYQHVLEYIPFDDNRYIHAFTDYNSWDKYRRKIQKLYHDPSNKLQIYPSKELNGQIKLEKGHTYKTEIRMYDSFGNMSVLKADLLGDVTDVKSSSKQSHISYVLDRNILKIKGPKAEKAEIGMQFYSDEALEAYEDGENSVFLWDMRNGLPSYIKIGDEALNTYFTQMIPAGVEYNYYGTFADFHSSEKTLFDTLYLTEEKVGEVYKIGKSNQVLLKSMAITLTDLDSADVTPHTSVYKQGRRGTWSFVGGKWDGETMTFHTRELGKFRLQEDREAPTVKYIGRPNGELALRVEDDISGIRSYEATLNGEWILVKFDPKRDRMETERKDKSIPLKGKFVLKVVDGQGNEKVYERTL</sequence>
<feature type="chain" id="PRO_5016410350" evidence="1">
    <location>
        <begin position="22"/>
        <end position="622"/>
    </location>
</feature>
<dbReference type="RefSeq" id="WP_109617262.1">
    <property type="nucleotide sequence ID" value="NZ_QGDO01000002.1"/>
</dbReference>
<protein>
    <submittedName>
        <fullName evidence="2">Peptidase M23-like protein</fullName>
    </submittedName>
</protein>